<evidence type="ECO:0000313" key="2">
    <source>
        <dbReference type="EMBL" id="MBM7584691.1"/>
    </source>
</evidence>
<keyword evidence="1" id="KW-1133">Transmembrane helix</keyword>
<accession>A0ABS2NA20</accession>
<dbReference type="Proteomes" id="UP001646157">
    <property type="component" value="Unassembled WGS sequence"/>
</dbReference>
<name>A0ABS2NA20_9BACI</name>
<evidence type="ECO:0000256" key="1">
    <source>
        <dbReference type="SAM" id="Phobius"/>
    </source>
</evidence>
<feature type="transmembrane region" description="Helical" evidence="1">
    <location>
        <begin position="29"/>
        <end position="50"/>
    </location>
</feature>
<protein>
    <submittedName>
        <fullName evidence="2">Maltodextrin utilization protein YvdJ</fullName>
    </submittedName>
</protein>
<gene>
    <name evidence="2" type="ORF">JOC86_001228</name>
</gene>
<keyword evidence="3" id="KW-1185">Reference proteome</keyword>
<keyword evidence="1" id="KW-0472">Membrane</keyword>
<proteinExistence type="predicted"/>
<sequence length="257" mass="28909">MNIFNQLVKSLYSPKDIAKFRFQGIGKTILYVFFLVLISLIPTAISISMFTNTAIEEGKQTIAEDLPDFAIDNGKLTTNSNEPVKIRKSNITFIMDSTGEIKADDLSQETNAIALLQNEFAIVSVGNIQTTPYSMLEGLNVDNKQLVDYLEQLDSLKGIFLPVIILILYLFSSAMTFIKVSIFAFIGLLFANILKRKLTYRHSFRLTAYSITLATIFFSIMNSLNTFIPGAVLLDWIVTGLMLYLSIKEIPQKRMSK</sequence>
<dbReference type="RefSeq" id="WP_205168933.1">
    <property type="nucleotide sequence ID" value="NZ_JAFBDZ010000001.1"/>
</dbReference>
<dbReference type="Pfam" id="PF06691">
    <property type="entry name" value="DUF1189"/>
    <property type="match status" value="1"/>
</dbReference>
<feature type="transmembrane region" description="Helical" evidence="1">
    <location>
        <begin position="203"/>
        <end position="221"/>
    </location>
</feature>
<feature type="transmembrane region" description="Helical" evidence="1">
    <location>
        <begin position="227"/>
        <end position="247"/>
    </location>
</feature>
<evidence type="ECO:0000313" key="3">
    <source>
        <dbReference type="Proteomes" id="UP001646157"/>
    </source>
</evidence>
<comment type="caution">
    <text evidence="2">The sequence shown here is derived from an EMBL/GenBank/DDBJ whole genome shotgun (WGS) entry which is preliminary data.</text>
</comment>
<organism evidence="2 3">
    <name type="scientific">Rossellomorea pakistanensis</name>
    <dbReference type="NCBI Taxonomy" id="992288"/>
    <lineage>
        <taxon>Bacteria</taxon>
        <taxon>Bacillati</taxon>
        <taxon>Bacillota</taxon>
        <taxon>Bacilli</taxon>
        <taxon>Bacillales</taxon>
        <taxon>Bacillaceae</taxon>
        <taxon>Rossellomorea</taxon>
    </lineage>
</organism>
<dbReference type="InterPro" id="IPR009574">
    <property type="entry name" value="DUF1189"/>
</dbReference>
<feature type="transmembrane region" description="Helical" evidence="1">
    <location>
        <begin position="159"/>
        <end position="191"/>
    </location>
</feature>
<reference evidence="2 3" key="1">
    <citation type="submission" date="2021-01" db="EMBL/GenBank/DDBJ databases">
        <title>Genomic Encyclopedia of Type Strains, Phase IV (KMG-IV): sequencing the most valuable type-strain genomes for metagenomic binning, comparative biology and taxonomic classification.</title>
        <authorList>
            <person name="Goeker M."/>
        </authorList>
    </citation>
    <scope>NUCLEOTIDE SEQUENCE [LARGE SCALE GENOMIC DNA]</scope>
    <source>
        <strain evidence="2 3">DSM 24834</strain>
    </source>
</reference>
<dbReference type="EMBL" id="JAFBDZ010000001">
    <property type="protein sequence ID" value="MBM7584691.1"/>
    <property type="molecule type" value="Genomic_DNA"/>
</dbReference>
<keyword evidence="1" id="KW-0812">Transmembrane</keyword>